<evidence type="ECO:0000256" key="9">
    <source>
        <dbReference type="ARBA" id="ARBA00023303"/>
    </source>
</evidence>
<feature type="transmembrane region" description="Helical" evidence="10">
    <location>
        <begin position="180"/>
        <end position="198"/>
    </location>
</feature>
<keyword evidence="7" id="KW-0406">Ion transport</keyword>
<feature type="transmembrane region" description="Helical" evidence="10">
    <location>
        <begin position="367"/>
        <end position="393"/>
    </location>
</feature>
<gene>
    <name evidence="12" type="ORF">QE152_g37082</name>
</gene>
<evidence type="ECO:0000256" key="1">
    <source>
        <dbReference type="ARBA" id="ARBA00004141"/>
    </source>
</evidence>
<accession>A0AAW1IAW7</accession>
<feature type="transmembrane region" description="Helical" evidence="10">
    <location>
        <begin position="151"/>
        <end position="174"/>
    </location>
</feature>
<keyword evidence="8 10" id="KW-0472">Membrane</keyword>
<comment type="caution">
    <text evidence="12">The sequence shown here is derived from an EMBL/GenBank/DDBJ whole genome shotgun (WGS) entry which is preliminary data.</text>
</comment>
<keyword evidence="9" id="KW-0407">Ion channel</keyword>
<dbReference type="PANTHER" id="PTHR47143:SF4">
    <property type="entry name" value="TRANSIENT RECEPTOR POTENTIAL CATION CHANNEL PROTEIN PAINLESS"/>
    <property type="match status" value="1"/>
</dbReference>
<evidence type="ECO:0000259" key="11">
    <source>
        <dbReference type="Pfam" id="PF00520"/>
    </source>
</evidence>
<feature type="transmembrane region" description="Helical" evidence="10">
    <location>
        <begin position="237"/>
        <end position="257"/>
    </location>
</feature>
<comment type="subcellular location">
    <subcellularLocation>
        <location evidence="1">Membrane</location>
        <topology evidence="1">Multi-pass membrane protein</topology>
    </subcellularLocation>
</comment>
<evidence type="ECO:0000256" key="7">
    <source>
        <dbReference type="ARBA" id="ARBA00023065"/>
    </source>
</evidence>
<evidence type="ECO:0000256" key="5">
    <source>
        <dbReference type="ARBA" id="ARBA00022989"/>
    </source>
</evidence>
<keyword evidence="13" id="KW-1185">Reference proteome</keyword>
<evidence type="ECO:0000256" key="3">
    <source>
        <dbReference type="ARBA" id="ARBA00022692"/>
    </source>
</evidence>
<dbReference type="EMBL" id="JASPKY010000696">
    <property type="protein sequence ID" value="KAK9686584.1"/>
    <property type="molecule type" value="Genomic_DNA"/>
</dbReference>
<dbReference type="InterPro" id="IPR005821">
    <property type="entry name" value="Ion_trans_dom"/>
</dbReference>
<evidence type="ECO:0000313" key="13">
    <source>
        <dbReference type="Proteomes" id="UP001458880"/>
    </source>
</evidence>
<keyword evidence="4" id="KW-0677">Repeat</keyword>
<dbReference type="GO" id="GO:0005216">
    <property type="term" value="F:monoatomic ion channel activity"/>
    <property type="evidence" value="ECO:0007669"/>
    <property type="project" value="InterPro"/>
</dbReference>
<proteinExistence type="predicted"/>
<evidence type="ECO:0000313" key="12">
    <source>
        <dbReference type="EMBL" id="KAK9686584.1"/>
    </source>
</evidence>
<dbReference type="Pfam" id="PF00520">
    <property type="entry name" value="Ion_trans"/>
    <property type="match status" value="1"/>
</dbReference>
<dbReference type="PANTHER" id="PTHR47143">
    <property type="entry name" value="TRANSIENT RECEPTOR POTENTIAL CATION CHANNEL PROTEIN PAINLESS"/>
    <property type="match status" value="1"/>
</dbReference>
<evidence type="ECO:0000256" key="10">
    <source>
        <dbReference type="SAM" id="Phobius"/>
    </source>
</evidence>
<reference evidence="12 13" key="1">
    <citation type="journal article" date="2024" name="BMC Genomics">
        <title>De novo assembly and annotation of Popillia japonica's genome with initial clues to its potential as an invasive pest.</title>
        <authorList>
            <person name="Cucini C."/>
            <person name="Boschi S."/>
            <person name="Funari R."/>
            <person name="Cardaioli E."/>
            <person name="Iannotti N."/>
            <person name="Marturano G."/>
            <person name="Paoli F."/>
            <person name="Bruttini M."/>
            <person name="Carapelli A."/>
            <person name="Frati F."/>
            <person name="Nardi F."/>
        </authorList>
    </citation>
    <scope>NUCLEOTIDE SEQUENCE [LARGE SCALE GENOMIC DNA]</scope>
    <source>
        <strain evidence="12">DMR45628</strain>
    </source>
</reference>
<protein>
    <submittedName>
        <fullName evidence="12">Ion transport protein</fullName>
    </submittedName>
</protein>
<feature type="transmembrane region" description="Helical" evidence="10">
    <location>
        <begin position="337"/>
        <end position="355"/>
    </location>
</feature>
<keyword evidence="3 10" id="KW-0812">Transmembrane</keyword>
<keyword evidence="2" id="KW-0813">Transport</keyword>
<dbReference type="GO" id="GO:1902495">
    <property type="term" value="C:transmembrane transporter complex"/>
    <property type="evidence" value="ECO:0007669"/>
    <property type="project" value="TreeGrafter"/>
</dbReference>
<feature type="domain" description="Ion transport" evidence="11">
    <location>
        <begin position="152"/>
        <end position="402"/>
    </location>
</feature>
<evidence type="ECO:0000256" key="8">
    <source>
        <dbReference type="ARBA" id="ARBA00023136"/>
    </source>
</evidence>
<keyword evidence="6" id="KW-0040">ANK repeat</keyword>
<sequence length="579" mass="67257">MTVGGFEQQGCITSSNKKRSAYKMAEEIDALQEKEHFDYVVGYADPKLILNALESGSSLADDNILGIYTMKDIDPKTLQLHFDSCISARMNNNEKEDTVVTFDYKTILPRNTINNEIKTIRNLTQISRLHQLLTHPLISSFIYMKWHRMRWFFYSNLALISVFWITLAVCMCLSDRVNALYYFSKTILIATYLTILAREAFQVFTLKQAYFIKVSNWFEIAMIFFCFFAVFNPIPEYHKQFSALSLLSVVLELAMVVKGHPQASKYIILLRVVTLTFFRFFVSYLTLLIAFTLSFYKLFYDQRDIMSLNVSPTEASTEDYNEASTEDYTETENDIPGFFHGISFTFFNIILMLTGEINSSSYNFESFIHGILFIIFMLLVPIILFNLLCGLAVCDVDMIRENSDVLSCMEMVKFIVFTEKYVHSLSKLTPRLSFLEGKIFLHPYYLRTLNIVDRVAARDFMSKETRWKFGIVTEQCGLLHYRVAARDFMSKETRWKFGIVTEQCGLLHYLIKLDDGRIWKRHTDQLRKVGPLVGRTDTSSNGEPSFVKTISWTNRYASSNGEPSFVKRTRLYPIYIMPR</sequence>
<evidence type="ECO:0000256" key="6">
    <source>
        <dbReference type="ARBA" id="ARBA00023043"/>
    </source>
</evidence>
<evidence type="ECO:0000256" key="4">
    <source>
        <dbReference type="ARBA" id="ARBA00022737"/>
    </source>
</evidence>
<evidence type="ECO:0000256" key="2">
    <source>
        <dbReference type="ARBA" id="ARBA00022448"/>
    </source>
</evidence>
<dbReference type="InterPro" id="IPR052076">
    <property type="entry name" value="TRP_cation_channel"/>
</dbReference>
<dbReference type="Proteomes" id="UP001458880">
    <property type="component" value="Unassembled WGS sequence"/>
</dbReference>
<feature type="transmembrane region" description="Helical" evidence="10">
    <location>
        <begin position="269"/>
        <end position="296"/>
    </location>
</feature>
<name>A0AAW1IAW7_POPJA</name>
<feature type="transmembrane region" description="Helical" evidence="10">
    <location>
        <begin position="210"/>
        <end position="231"/>
    </location>
</feature>
<organism evidence="12 13">
    <name type="scientific">Popillia japonica</name>
    <name type="common">Japanese beetle</name>
    <dbReference type="NCBI Taxonomy" id="7064"/>
    <lineage>
        <taxon>Eukaryota</taxon>
        <taxon>Metazoa</taxon>
        <taxon>Ecdysozoa</taxon>
        <taxon>Arthropoda</taxon>
        <taxon>Hexapoda</taxon>
        <taxon>Insecta</taxon>
        <taxon>Pterygota</taxon>
        <taxon>Neoptera</taxon>
        <taxon>Endopterygota</taxon>
        <taxon>Coleoptera</taxon>
        <taxon>Polyphaga</taxon>
        <taxon>Scarabaeiformia</taxon>
        <taxon>Scarabaeidae</taxon>
        <taxon>Rutelinae</taxon>
        <taxon>Popillia</taxon>
    </lineage>
</organism>
<dbReference type="AlphaFoldDB" id="A0AAW1IAW7"/>
<keyword evidence="5 10" id="KW-1133">Transmembrane helix</keyword>